<dbReference type="OrthoDB" id="8758239at2"/>
<reference evidence="3" key="1">
    <citation type="submission" date="2016-10" db="EMBL/GenBank/DDBJ databases">
        <authorList>
            <person name="Varghese N."/>
            <person name="Submissions S."/>
        </authorList>
    </citation>
    <scope>NUCLEOTIDE SEQUENCE [LARGE SCALE GENOMIC DNA]</scope>
    <source>
        <strain evidence="3">CGMCC 1.11014</strain>
    </source>
</reference>
<keyword evidence="1" id="KW-0812">Transmembrane</keyword>
<evidence type="ECO:0000313" key="2">
    <source>
        <dbReference type="EMBL" id="SFV17344.1"/>
    </source>
</evidence>
<feature type="transmembrane region" description="Helical" evidence="1">
    <location>
        <begin position="7"/>
        <end position="37"/>
    </location>
</feature>
<dbReference type="RefSeq" id="WP_143133473.1">
    <property type="nucleotide sequence ID" value="NZ_FPBO01000063.1"/>
</dbReference>
<keyword evidence="3" id="KW-1185">Reference proteome</keyword>
<keyword evidence="1" id="KW-1133">Transmembrane helix</keyword>
<dbReference type="Proteomes" id="UP000199391">
    <property type="component" value="Unassembled WGS sequence"/>
</dbReference>
<evidence type="ECO:0000313" key="3">
    <source>
        <dbReference type="Proteomes" id="UP000199391"/>
    </source>
</evidence>
<dbReference type="EMBL" id="FPBO01000063">
    <property type="protein sequence ID" value="SFV17344.1"/>
    <property type="molecule type" value="Genomic_DNA"/>
</dbReference>
<gene>
    <name evidence="2" type="ORF">SAMN05216552_10632</name>
</gene>
<sequence>MDIHRQVAAWLAIAAGALGLFTVLGMVLLISGVVVAAGIDLNEMRVFAFFIKAVCAVIGVLSLSDIIAGICYLRGSRVAKGWLIVTNILFLFAFPVGSLIGAYSLWAMLRTVEAQVKDGAPGIEA</sequence>
<dbReference type="STRING" id="1035707.SAMN05216552_10632"/>
<evidence type="ECO:0000256" key="1">
    <source>
        <dbReference type="SAM" id="Phobius"/>
    </source>
</evidence>
<organism evidence="2 3">
    <name type="scientific">Pseudoduganella namucuonensis</name>
    <dbReference type="NCBI Taxonomy" id="1035707"/>
    <lineage>
        <taxon>Bacteria</taxon>
        <taxon>Pseudomonadati</taxon>
        <taxon>Pseudomonadota</taxon>
        <taxon>Betaproteobacteria</taxon>
        <taxon>Burkholderiales</taxon>
        <taxon>Oxalobacteraceae</taxon>
        <taxon>Telluria group</taxon>
        <taxon>Pseudoduganella</taxon>
    </lineage>
</organism>
<dbReference type="AlphaFoldDB" id="A0A1I7M5X1"/>
<evidence type="ECO:0008006" key="4">
    <source>
        <dbReference type="Google" id="ProtNLM"/>
    </source>
</evidence>
<keyword evidence="1" id="KW-0472">Membrane</keyword>
<accession>A0A1I7M5X1</accession>
<feature type="transmembrane region" description="Helical" evidence="1">
    <location>
        <begin position="49"/>
        <end position="73"/>
    </location>
</feature>
<proteinExistence type="predicted"/>
<name>A0A1I7M5X1_9BURK</name>
<protein>
    <recommendedName>
        <fullName evidence="4">DUF4064 domain-containing protein</fullName>
    </recommendedName>
</protein>
<feature type="transmembrane region" description="Helical" evidence="1">
    <location>
        <begin position="82"/>
        <end position="106"/>
    </location>
</feature>